<dbReference type="EMBL" id="NOZP01000018">
    <property type="protein sequence ID" value="OYD17153.1"/>
    <property type="molecule type" value="Genomic_DNA"/>
</dbReference>
<protein>
    <recommendedName>
        <fullName evidence="5">4Fe-4S Mo/W bis-MGD-type domain-containing protein</fullName>
    </recommendedName>
</protein>
<dbReference type="GO" id="GO:0016020">
    <property type="term" value="C:membrane"/>
    <property type="evidence" value="ECO:0007669"/>
    <property type="project" value="TreeGrafter"/>
</dbReference>
<organism evidence="6 7">
    <name type="scientific">candidate division WOR-3 bacterium JGI_Cruoil_03_51_56</name>
    <dbReference type="NCBI Taxonomy" id="1973747"/>
    <lineage>
        <taxon>Bacteria</taxon>
        <taxon>Bacteria division WOR-3</taxon>
    </lineage>
</organism>
<accession>A0A235BXT1</accession>
<comment type="caution">
    <text evidence="6">The sequence shown here is derived from an EMBL/GenBank/DDBJ whole genome shotgun (WGS) entry which is preliminary data.</text>
</comment>
<evidence type="ECO:0000256" key="1">
    <source>
        <dbReference type="ARBA" id="ARBA00022485"/>
    </source>
</evidence>
<gene>
    <name evidence="6" type="ORF">CH330_00780</name>
</gene>
<evidence type="ECO:0000259" key="5">
    <source>
        <dbReference type="SMART" id="SM00926"/>
    </source>
</evidence>
<dbReference type="SUPFAM" id="SSF53706">
    <property type="entry name" value="Formate dehydrogenase/DMSO reductase, domains 1-3"/>
    <property type="match status" value="1"/>
</dbReference>
<evidence type="ECO:0000256" key="2">
    <source>
        <dbReference type="ARBA" id="ARBA00022723"/>
    </source>
</evidence>
<dbReference type="PANTHER" id="PTHR43105">
    <property type="entry name" value="RESPIRATORY NITRATE REDUCTASE"/>
    <property type="match status" value="1"/>
</dbReference>
<dbReference type="InterPro" id="IPR009010">
    <property type="entry name" value="Asp_de-COase-like_dom_sf"/>
</dbReference>
<keyword evidence="2" id="KW-0479">Metal-binding</keyword>
<name>A0A235BXT1_UNCW3</name>
<proteinExistence type="predicted"/>
<evidence type="ECO:0000313" key="6">
    <source>
        <dbReference type="EMBL" id="OYD17153.1"/>
    </source>
</evidence>
<keyword evidence="3" id="KW-0408">Iron</keyword>
<reference evidence="6 7" key="1">
    <citation type="submission" date="2017-07" db="EMBL/GenBank/DDBJ databases">
        <title>Recovery of genomes from metagenomes via a dereplication, aggregation, and scoring strategy.</title>
        <authorList>
            <person name="Sieber C.M."/>
            <person name="Probst A.J."/>
            <person name="Sharrar A."/>
            <person name="Thomas B.C."/>
            <person name="Hess M."/>
            <person name="Tringe S.G."/>
            <person name="Banfield J.F."/>
        </authorList>
    </citation>
    <scope>NUCLEOTIDE SEQUENCE [LARGE SCALE GENOMIC DNA]</scope>
    <source>
        <strain evidence="6">JGI_Cruoil_03_51_56</strain>
    </source>
</reference>
<evidence type="ECO:0000256" key="4">
    <source>
        <dbReference type="ARBA" id="ARBA00023014"/>
    </source>
</evidence>
<dbReference type="InterPro" id="IPR050123">
    <property type="entry name" value="Prok_molybdopt-oxidoreductase"/>
</dbReference>
<dbReference type="InterPro" id="IPR006963">
    <property type="entry name" value="Mopterin_OxRdtase_4Fe-4S_dom"/>
</dbReference>
<evidence type="ECO:0000256" key="3">
    <source>
        <dbReference type="ARBA" id="ARBA00023004"/>
    </source>
</evidence>
<dbReference type="Proteomes" id="UP000215559">
    <property type="component" value="Unassembled WGS sequence"/>
</dbReference>
<feature type="domain" description="4Fe-4S Mo/W bis-MGD-type" evidence="5">
    <location>
        <begin position="1"/>
        <end position="54"/>
    </location>
</feature>
<dbReference type="GO" id="GO:0051539">
    <property type="term" value="F:4 iron, 4 sulfur cluster binding"/>
    <property type="evidence" value="ECO:0007669"/>
    <property type="project" value="UniProtKB-KW"/>
</dbReference>
<dbReference type="CDD" id="cd00368">
    <property type="entry name" value="Molybdopterin-Binding"/>
    <property type="match status" value="1"/>
</dbReference>
<dbReference type="Gene3D" id="3.40.228.10">
    <property type="entry name" value="Dimethylsulfoxide Reductase, domain 2"/>
    <property type="match status" value="1"/>
</dbReference>
<evidence type="ECO:0000313" key="7">
    <source>
        <dbReference type="Proteomes" id="UP000215559"/>
    </source>
</evidence>
<dbReference type="GO" id="GO:0046872">
    <property type="term" value="F:metal ion binding"/>
    <property type="evidence" value="ECO:0007669"/>
    <property type="project" value="UniProtKB-KW"/>
</dbReference>
<dbReference type="SUPFAM" id="SSF50692">
    <property type="entry name" value="ADC-like"/>
    <property type="match status" value="1"/>
</dbReference>
<dbReference type="SMART" id="SM00926">
    <property type="entry name" value="Molybdop_Fe4S4"/>
    <property type="match status" value="1"/>
</dbReference>
<sequence>MAIKRTTCPFCRNGCEAGVSFDGYQYQMEYLKDAKVNKGKLCPRGNSANLVIDHPKRLAYPLLDGNEIIWEQAIERAKSWLESVEPDEMAVAYSRGLSAQETGLLRGFARFLGTRNLVCGHIEPESCFNYRLAGTGNATLDDIKSAQTILLIGDVFTTSPVASGPMIEACYADRKSRLVVIDSIKTRQAGFANLFLQVKPGTEPFALMALVGLLDKSVSGIDVDRFTELAGLEPDQLRQAAKMLGPGTPGFVGSAMHLGRVRYPVLHSLSSQLVALKAHKPFVGFSEARLPEGLMGFGQFRQAVDEDRIKMVFWFGGLYPYSYPELFPEMAKVEHRVCTSIFRPENTLPGLVLPVPSELEKESIGYSYWGKIERHPLASPYSGTRSVSWIIGQLARIDEIPEELSKPMGMEDVLKMATRTAEIPKDKTDNWLLVGEKKAIGIGGFYDDEQEIFVNPVAAQKLNVTDENFLAVESPSSRNEFRVHVTSAVPDGVLSIGVNAHSNRALFPIETDKESGETAMPPVSVKVEKTTATARPAPEIKAMEF</sequence>
<dbReference type="AlphaFoldDB" id="A0A235BXT1"/>
<keyword evidence="1" id="KW-0004">4Fe-4S</keyword>
<dbReference type="Gene3D" id="3.30.200.210">
    <property type="match status" value="1"/>
</dbReference>
<dbReference type="PANTHER" id="PTHR43105:SF10">
    <property type="entry name" value="NADH-QUINONE OXIDOREDUCTASE SUBUNIT G"/>
    <property type="match status" value="1"/>
</dbReference>
<dbReference type="GO" id="GO:0016491">
    <property type="term" value="F:oxidoreductase activity"/>
    <property type="evidence" value="ECO:0007669"/>
    <property type="project" value="InterPro"/>
</dbReference>
<dbReference type="Pfam" id="PF04879">
    <property type="entry name" value="Molybdop_Fe4S4"/>
    <property type="match status" value="1"/>
</dbReference>
<keyword evidence="4" id="KW-0411">Iron-sulfur</keyword>
<dbReference type="Gene3D" id="2.40.40.20">
    <property type="match status" value="1"/>
</dbReference>